<evidence type="ECO:0000313" key="1">
    <source>
        <dbReference type="EMBL" id="GAI27708.1"/>
    </source>
</evidence>
<feature type="non-terminal residue" evidence="1">
    <location>
        <position position="31"/>
    </location>
</feature>
<organism evidence="1">
    <name type="scientific">marine sediment metagenome</name>
    <dbReference type="NCBI Taxonomy" id="412755"/>
    <lineage>
        <taxon>unclassified sequences</taxon>
        <taxon>metagenomes</taxon>
        <taxon>ecological metagenomes</taxon>
    </lineage>
</organism>
<dbReference type="EMBL" id="BARV01023113">
    <property type="protein sequence ID" value="GAI27708.1"/>
    <property type="molecule type" value="Genomic_DNA"/>
</dbReference>
<dbReference type="AlphaFoldDB" id="X1M8U3"/>
<sequence length="31" mass="3567">MVFVEQEVSCAGCGRVHKCFFPGEKFAYQLR</sequence>
<name>X1M8U3_9ZZZZ</name>
<gene>
    <name evidence="1" type="ORF">S06H3_37973</name>
</gene>
<comment type="caution">
    <text evidence="1">The sequence shown here is derived from an EMBL/GenBank/DDBJ whole genome shotgun (WGS) entry which is preliminary data.</text>
</comment>
<accession>X1M8U3</accession>
<protein>
    <submittedName>
        <fullName evidence="1">Uncharacterized protein</fullName>
    </submittedName>
</protein>
<proteinExistence type="predicted"/>
<reference evidence="1" key="1">
    <citation type="journal article" date="2014" name="Front. Microbiol.">
        <title>High frequency of phylogenetically diverse reductive dehalogenase-homologous genes in deep subseafloor sedimentary metagenomes.</title>
        <authorList>
            <person name="Kawai M."/>
            <person name="Futagami T."/>
            <person name="Toyoda A."/>
            <person name="Takaki Y."/>
            <person name="Nishi S."/>
            <person name="Hori S."/>
            <person name="Arai W."/>
            <person name="Tsubouchi T."/>
            <person name="Morono Y."/>
            <person name="Uchiyama I."/>
            <person name="Ito T."/>
            <person name="Fujiyama A."/>
            <person name="Inagaki F."/>
            <person name="Takami H."/>
        </authorList>
    </citation>
    <scope>NUCLEOTIDE SEQUENCE</scope>
    <source>
        <strain evidence="1">Expedition CK06-06</strain>
    </source>
</reference>